<organism evidence="5 6">
    <name type="scientific">Ligilactobacillus ceti DSM 22408</name>
    <dbReference type="NCBI Taxonomy" id="1122146"/>
    <lineage>
        <taxon>Bacteria</taxon>
        <taxon>Bacillati</taxon>
        <taxon>Bacillota</taxon>
        <taxon>Bacilli</taxon>
        <taxon>Lactobacillales</taxon>
        <taxon>Lactobacillaceae</taxon>
        <taxon>Ligilactobacillus</taxon>
    </lineage>
</organism>
<dbReference type="Pfam" id="PF03816">
    <property type="entry name" value="LytR_cpsA_psr"/>
    <property type="match status" value="1"/>
</dbReference>
<dbReference type="AlphaFoldDB" id="A0A0R2KGE8"/>
<evidence type="ECO:0000313" key="5">
    <source>
        <dbReference type="EMBL" id="KRN88430.1"/>
    </source>
</evidence>
<feature type="domain" description="Cell envelope-related transcriptional attenuator" evidence="4">
    <location>
        <begin position="121"/>
        <end position="265"/>
    </location>
</feature>
<feature type="compositionally biased region" description="Basic and acidic residues" evidence="2">
    <location>
        <begin position="1"/>
        <end position="10"/>
    </location>
</feature>
<comment type="similarity">
    <text evidence="1">Belongs to the LytR/CpsA/Psr (LCP) family.</text>
</comment>
<protein>
    <submittedName>
        <fullName evidence="5">LytR family transcriptional regulator</fullName>
    </submittedName>
</protein>
<feature type="transmembrane region" description="Helical" evidence="3">
    <location>
        <begin position="46"/>
        <end position="67"/>
    </location>
</feature>
<feature type="region of interest" description="Disordered" evidence="2">
    <location>
        <begin position="1"/>
        <end position="27"/>
    </location>
</feature>
<keyword evidence="3" id="KW-0812">Transmembrane</keyword>
<dbReference type="NCBIfam" id="TIGR00350">
    <property type="entry name" value="lytR_cpsA_psr"/>
    <property type="match status" value="1"/>
</dbReference>
<gene>
    <name evidence="5" type="ORF">IV53_GL000394</name>
</gene>
<accession>A0A0R2KGE8</accession>
<evidence type="ECO:0000256" key="2">
    <source>
        <dbReference type="SAM" id="MobiDB-lite"/>
    </source>
</evidence>
<proteinExistence type="inferred from homology"/>
<feature type="compositionally biased region" description="Pro residues" evidence="2">
    <location>
        <begin position="398"/>
        <end position="429"/>
    </location>
</feature>
<keyword evidence="3" id="KW-1133">Transmembrane helix</keyword>
<dbReference type="PATRIC" id="fig|1122146.4.peg.406"/>
<keyword evidence="6" id="KW-1185">Reference proteome</keyword>
<evidence type="ECO:0000256" key="1">
    <source>
        <dbReference type="ARBA" id="ARBA00006068"/>
    </source>
</evidence>
<dbReference type="EMBL" id="JQBZ01000025">
    <property type="protein sequence ID" value="KRN88430.1"/>
    <property type="molecule type" value="Genomic_DNA"/>
</dbReference>
<evidence type="ECO:0000259" key="4">
    <source>
        <dbReference type="Pfam" id="PF03816"/>
    </source>
</evidence>
<sequence length="443" mass="49005">MDKNMDKNTDNQDLNQNSVETEQSNDSQIYSTTNLTRKKSHKKRKITCAILLIISLIGFFTVSFWGLTVLSNTKQTINKTYEKTKVKKLRNVSDVLKEGKPFSILLLGTDTGAKNRSYKGRTDTMIIATINPKSEKVTLTSIPRDSQVKIIGSNVPFAKINAAYTYDGIDGSIRTVQHMLHVPIDFYILVDMEGLIKLVDALGGVTVTPPLTFTYESCHVVKGQKITLKGTPALDYARMRYDDPEGDYGRQKRQKQIISAIIKKSLSTTTITQYKKILKTIEHNVKTDLTYDDMMTIVSDYTDAGKSIKSYTVQGVGAMINGSSYQVVSPAEKKKNSDRIRKALDLKPSNKSFYTSFAGGNYGNYAPAPSPTVPAKPAARPEPNEEVVVEKPKTKPVTPQPVKPQPQPVKPEPVKPVVPKPDPVKPQPSKPAQDSQAVVVNPT</sequence>
<dbReference type="InterPro" id="IPR050922">
    <property type="entry name" value="LytR/CpsA/Psr_CW_biosynth"/>
</dbReference>
<dbReference type="PANTHER" id="PTHR33392:SF6">
    <property type="entry name" value="POLYISOPRENYL-TEICHOIC ACID--PEPTIDOGLYCAN TEICHOIC ACID TRANSFERASE TAGU"/>
    <property type="match status" value="1"/>
</dbReference>
<feature type="compositionally biased region" description="Polar residues" evidence="2">
    <location>
        <begin position="11"/>
        <end position="27"/>
    </location>
</feature>
<dbReference type="InterPro" id="IPR004474">
    <property type="entry name" value="LytR_CpsA_psr"/>
</dbReference>
<evidence type="ECO:0000256" key="3">
    <source>
        <dbReference type="SAM" id="Phobius"/>
    </source>
</evidence>
<dbReference type="Gene3D" id="3.40.630.190">
    <property type="entry name" value="LCP protein"/>
    <property type="match status" value="1"/>
</dbReference>
<dbReference type="eggNOG" id="COG1316">
    <property type="taxonomic scope" value="Bacteria"/>
</dbReference>
<dbReference type="PANTHER" id="PTHR33392">
    <property type="entry name" value="POLYISOPRENYL-TEICHOIC ACID--PEPTIDOGLYCAN TEICHOIC ACID TRANSFERASE TAGU"/>
    <property type="match status" value="1"/>
</dbReference>
<dbReference type="RefSeq" id="WP_051188948.1">
    <property type="nucleotide sequence ID" value="NZ_JQBZ01000025.1"/>
</dbReference>
<dbReference type="Proteomes" id="UP000051500">
    <property type="component" value="Unassembled WGS sequence"/>
</dbReference>
<reference evidence="5 6" key="1">
    <citation type="journal article" date="2015" name="Genome Announc.">
        <title>Expanding the biotechnology potential of lactobacilli through comparative genomics of 213 strains and associated genera.</title>
        <authorList>
            <person name="Sun Z."/>
            <person name="Harris H.M."/>
            <person name="McCann A."/>
            <person name="Guo C."/>
            <person name="Argimon S."/>
            <person name="Zhang W."/>
            <person name="Yang X."/>
            <person name="Jeffery I.B."/>
            <person name="Cooney J.C."/>
            <person name="Kagawa T.F."/>
            <person name="Liu W."/>
            <person name="Song Y."/>
            <person name="Salvetti E."/>
            <person name="Wrobel A."/>
            <person name="Rasinkangas P."/>
            <person name="Parkhill J."/>
            <person name="Rea M.C."/>
            <person name="O'Sullivan O."/>
            <person name="Ritari J."/>
            <person name="Douillard F.P."/>
            <person name="Paul Ross R."/>
            <person name="Yang R."/>
            <person name="Briner A.E."/>
            <person name="Felis G.E."/>
            <person name="de Vos W.M."/>
            <person name="Barrangou R."/>
            <person name="Klaenhammer T.R."/>
            <person name="Caufield P.W."/>
            <person name="Cui Y."/>
            <person name="Zhang H."/>
            <person name="O'Toole P.W."/>
        </authorList>
    </citation>
    <scope>NUCLEOTIDE SEQUENCE [LARGE SCALE GENOMIC DNA]</scope>
    <source>
        <strain evidence="5 6">DSM 22408</strain>
    </source>
</reference>
<comment type="caution">
    <text evidence="5">The sequence shown here is derived from an EMBL/GenBank/DDBJ whole genome shotgun (WGS) entry which is preliminary data.</text>
</comment>
<keyword evidence="3" id="KW-0472">Membrane</keyword>
<name>A0A0R2KGE8_9LACO</name>
<evidence type="ECO:0000313" key="6">
    <source>
        <dbReference type="Proteomes" id="UP000051500"/>
    </source>
</evidence>
<feature type="region of interest" description="Disordered" evidence="2">
    <location>
        <begin position="368"/>
        <end position="443"/>
    </location>
</feature>
<feature type="compositionally biased region" description="Polar residues" evidence="2">
    <location>
        <begin position="432"/>
        <end position="443"/>
    </location>
</feature>